<sequence>MNSSKFVLLINAREAIEEILSPIIKERGLTPLAVSAHDFLAAEYKFECGDVPTTGWINFPEHGKRIKLQSIAGSFAGWLNLDIDSDSMSQFEFQEILAFIAFVRQNAGRAVNPPNENMISTNCGSLPEQWETLRSTDASVRIPSWRLDGPANPPIRNDEIAVRDIMNPRLRKKNDVYENDKNSLLVEEPRGVLSSCAFVGQNQHHVRVSENGVEPVDVLSDTHDRFTEVIQALRRIYSLDYGEISYAYLGDVLFWSVAPHLPVEHAGKDSFQPLIERLVEEFTI</sequence>
<accession>A0A1I6HRZ6</accession>
<organism evidence="1 2">
    <name type="scientific">Halogeometricum rufum</name>
    <dbReference type="NCBI Taxonomy" id="553469"/>
    <lineage>
        <taxon>Archaea</taxon>
        <taxon>Methanobacteriati</taxon>
        <taxon>Methanobacteriota</taxon>
        <taxon>Stenosarchaea group</taxon>
        <taxon>Halobacteria</taxon>
        <taxon>Halobacteriales</taxon>
        <taxon>Haloferacaceae</taxon>
        <taxon>Halogeometricum</taxon>
    </lineage>
</organism>
<evidence type="ECO:0000313" key="2">
    <source>
        <dbReference type="Proteomes" id="UP000198531"/>
    </source>
</evidence>
<dbReference type="Proteomes" id="UP000198531">
    <property type="component" value="Unassembled WGS sequence"/>
</dbReference>
<dbReference type="RefSeq" id="WP_143105156.1">
    <property type="nucleotide sequence ID" value="NZ_FOYT01000002.1"/>
</dbReference>
<evidence type="ECO:0000313" key="1">
    <source>
        <dbReference type="EMBL" id="SFR57205.1"/>
    </source>
</evidence>
<name>A0A1I6HRZ6_9EURY</name>
<reference evidence="2" key="1">
    <citation type="submission" date="2016-10" db="EMBL/GenBank/DDBJ databases">
        <authorList>
            <person name="Varghese N."/>
            <person name="Submissions S."/>
        </authorList>
    </citation>
    <scope>NUCLEOTIDE SEQUENCE [LARGE SCALE GENOMIC DNA]</scope>
    <source>
        <strain evidence="2">CGMCC 1.7736</strain>
    </source>
</reference>
<dbReference type="EMBL" id="FOYT01000002">
    <property type="protein sequence ID" value="SFR57205.1"/>
    <property type="molecule type" value="Genomic_DNA"/>
</dbReference>
<proteinExistence type="predicted"/>
<dbReference type="AlphaFoldDB" id="A0A1I6HRZ6"/>
<protein>
    <submittedName>
        <fullName evidence="1">Uncharacterized protein</fullName>
    </submittedName>
</protein>
<keyword evidence="2" id="KW-1185">Reference proteome</keyword>
<gene>
    <name evidence="1" type="ORF">SAMN04487947_2393</name>
</gene>